<keyword evidence="14" id="KW-1185">Reference proteome</keyword>
<comment type="cofactor">
    <cofactor evidence="1">
        <name>[4Fe-4S] cluster</name>
        <dbReference type="ChEBI" id="CHEBI:49883"/>
    </cofactor>
</comment>
<sequence length="223" mass="26550">MSLDKIDQKTITFFQNEILDWFKKNGRSFPWRKENLGSYELIIAEVLLQRTRAETVSNKFYNFLEQFSSWKEIDEKETKELEEALRPFGLYRQKAKRLKMLADEMTDAENNLPIVREELEEIPLIGQYIASAIISYVHEKPAPLLDVNMARVLERFFGPRELADIRYDPYLQKLSKEIVDHSEHQKINWAILDFASLICRKRNPKCQECMLNDECHWFNNIKN</sequence>
<dbReference type="GO" id="GO:0051539">
    <property type="term" value="F:4 iron, 4 sulfur cluster binding"/>
    <property type="evidence" value="ECO:0007669"/>
    <property type="project" value="InterPro"/>
</dbReference>
<dbReference type="Proteomes" id="UP000473278">
    <property type="component" value="Unassembled WGS sequence"/>
</dbReference>
<evidence type="ECO:0000256" key="6">
    <source>
        <dbReference type="ARBA" id="ARBA00022801"/>
    </source>
</evidence>
<dbReference type="PANTHER" id="PTHR42944">
    <property type="entry name" value="ADENINE DNA GLYCOSYLASE"/>
    <property type="match status" value="1"/>
</dbReference>
<dbReference type="GO" id="GO:0034039">
    <property type="term" value="F:8-oxo-7,8-dihydroguanine DNA N-glycosylase activity"/>
    <property type="evidence" value="ECO:0007669"/>
    <property type="project" value="TreeGrafter"/>
</dbReference>
<dbReference type="RefSeq" id="WP_165138012.1">
    <property type="nucleotide sequence ID" value="NZ_JAALLT010000001.1"/>
</dbReference>
<organism evidence="13 14">
    <name type="scientific">Halalkalibaculum roseum</name>
    <dbReference type="NCBI Taxonomy" id="2709311"/>
    <lineage>
        <taxon>Bacteria</taxon>
        <taxon>Pseudomonadati</taxon>
        <taxon>Balneolota</taxon>
        <taxon>Balneolia</taxon>
        <taxon>Balneolales</taxon>
        <taxon>Balneolaceae</taxon>
        <taxon>Halalkalibaculum</taxon>
    </lineage>
</organism>
<evidence type="ECO:0000256" key="11">
    <source>
        <dbReference type="SAM" id="Coils"/>
    </source>
</evidence>
<dbReference type="SMART" id="SM00525">
    <property type="entry name" value="FES"/>
    <property type="match status" value="1"/>
</dbReference>
<dbReference type="SUPFAM" id="SSF48150">
    <property type="entry name" value="DNA-glycosylase"/>
    <property type="match status" value="1"/>
</dbReference>
<dbReference type="InterPro" id="IPR003265">
    <property type="entry name" value="HhH-GPD_domain"/>
</dbReference>
<keyword evidence="7" id="KW-0408">Iron</keyword>
<dbReference type="Gene3D" id="1.10.1670.10">
    <property type="entry name" value="Helix-hairpin-Helix base-excision DNA repair enzymes (C-terminal)"/>
    <property type="match status" value="1"/>
</dbReference>
<keyword evidence="6" id="KW-0378">Hydrolase</keyword>
<evidence type="ECO:0000256" key="7">
    <source>
        <dbReference type="ARBA" id="ARBA00023004"/>
    </source>
</evidence>
<name>A0A6M1T3S7_9BACT</name>
<keyword evidence="8" id="KW-0411">Iron-sulfur</keyword>
<dbReference type="InterPro" id="IPR003651">
    <property type="entry name" value="Endonuclease3_FeS-loop_motif"/>
</dbReference>
<accession>A0A6M1T3S7</accession>
<evidence type="ECO:0000256" key="4">
    <source>
        <dbReference type="ARBA" id="ARBA00022723"/>
    </source>
</evidence>
<dbReference type="InterPro" id="IPR044298">
    <property type="entry name" value="MIG/MutY"/>
</dbReference>
<evidence type="ECO:0000259" key="12">
    <source>
        <dbReference type="SMART" id="SM00478"/>
    </source>
</evidence>
<dbReference type="AlphaFoldDB" id="A0A6M1T3S7"/>
<dbReference type="GO" id="GO:0000701">
    <property type="term" value="F:purine-specific mismatch base pair DNA N-glycosylase activity"/>
    <property type="evidence" value="ECO:0007669"/>
    <property type="project" value="TreeGrafter"/>
</dbReference>
<dbReference type="EMBL" id="JAALLT010000001">
    <property type="protein sequence ID" value="NGP75023.1"/>
    <property type="molecule type" value="Genomic_DNA"/>
</dbReference>
<dbReference type="GO" id="GO:0006298">
    <property type="term" value="P:mismatch repair"/>
    <property type="evidence" value="ECO:0007669"/>
    <property type="project" value="TreeGrafter"/>
</dbReference>
<keyword evidence="5" id="KW-0227">DNA damage</keyword>
<keyword evidence="4" id="KW-0479">Metal-binding</keyword>
<dbReference type="PROSITE" id="PS00764">
    <property type="entry name" value="ENDONUCLEASE_III_1"/>
    <property type="match status" value="1"/>
</dbReference>
<keyword evidence="9" id="KW-0234">DNA repair</keyword>
<keyword evidence="11" id="KW-0175">Coiled coil</keyword>
<dbReference type="PIRSF" id="PIRSF001435">
    <property type="entry name" value="Nth"/>
    <property type="match status" value="1"/>
</dbReference>
<evidence type="ECO:0000256" key="8">
    <source>
        <dbReference type="ARBA" id="ARBA00023014"/>
    </source>
</evidence>
<dbReference type="Pfam" id="PF00730">
    <property type="entry name" value="HhH-GPD"/>
    <property type="match status" value="1"/>
</dbReference>
<dbReference type="SMART" id="SM00478">
    <property type="entry name" value="ENDO3c"/>
    <property type="match status" value="1"/>
</dbReference>
<feature type="coiled-coil region" evidence="11">
    <location>
        <begin position="91"/>
        <end position="118"/>
    </location>
</feature>
<dbReference type="GO" id="GO:0032357">
    <property type="term" value="F:oxidized purine DNA binding"/>
    <property type="evidence" value="ECO:0007669"/>
    <property type="project" value="TreeGrafter"/>
</dbReference>
<feature type="domain" description="HhH-GPD" evidence="12">
    <location>
        <begin position="47"/>
        <end position="197"/>
    </location>
</feature>
<gene>
    <name evidence="13" type="ORF">G3570_00140</name>
</gene>
<dbReference type="CDD" id="cd00056">
    <property type="entry name" value="ENDO3c"/>
    <property type="match status" value="1"/>
</dbReference>
<reference evidence="13 14" key="1">
    <citation type="submission" date="2020-02" db="EMBL/GenBank/DDBJ databases">
        <title>Balneolaceae bacterium YR4-1, complete genome.</title>
        <authorList>
            <person name="Li Y."/>
            <person name="Wu S."/>
        </authorList>
    </citation>
    <scope>NUCLEOTIDE SEQUENCE [LARGE SCALE GENOMIC DNA]</scope>
    <source>
        <strain evidence="13 14">YR4-1</strain>
    </source>
</reference>
<evidence type="ECO:0000256" key="1">
    <source>
        <dbReference type="ARBA" id="ARBA00001966"/>
    </source>
</evidence>
<evidence type="ECO:0000256" key="5">
    <source>
        <dbReference type="ARBA" id="ARBA00022763"/>
    </source>
</evidence>
<dbReference type="GO" id="GO:0046872">
    <property type="term" value="F:metal ion binding"/>
    <property type="evidence" value="ECO:0007669"/>
    <property type="project" value="UniProtKB-KW"/>
</dbReference>
<comment type="similarity">
    <text evidence="3">Belongs to the Nth/MutY family.</text>
</comment>
<comment type="function">
    <text evidence="2">Adenine glycosylase active on G-A mispairs. MutY also corrects error-prone DNA synthesis past GO lesions which are due to the oxidatively damaged form of guanine: 7,8-dihydro-8-oxoguanine (8-oxo-dGTP).</text>
</comment>
<dbReference type="InterPro" id="IPR011257">
    <property type="entry name" value="DNA_glycosylase"/>
</dbReference>
<proteinExistence type="inferred from homology"/>
<keyword evidence="10" id="KW-0326">Glycosidase</keyword>
<dbReference type="GO" id="GO:0035485">
    <property type="term" value="F:adenine/guanine mispair binding"/>
    <property type="evidence" value="ECO:0007669"/>
    <property type="project" value="TreeGrafter"/>
</dbReference>
<dbReference type="InterPro" id="IPR004035">
    <property type="entry name" value="Endouclease-III_FeS-bd_BS"/>
</dbReference>
<evidence type="ECO:0000256" key="10">
    <source>
        <dbReference type="ARBA" id="ARBA00023295"/>
    </source>
</evidence>
<dbReference type="GO" id="GO:0006284">
    <property type="term" value="P:base-excision repair"/>
    <property type="evidence" value="ECO:0007669"/>
    <property type="project" value="InterPro"/>
</dbReference>
<dbReference type="InterPro" id="IPR023170">
    <property type="entry name" value="HhH_base_excis_C"/>
</dbReference>
<dbReference type="PANTHER" id="PTHR42944:SF1">
    <property type="entry name" value="ADENINE DNA GLYCOSYLASE"/>
    <property type="match status" value="1"/>
</dbReference>
<protein>
    <recommendedName>
        <fullName evidence="12">HhH-GPD domain-containing protein</fullName>
    </recommendedName>
</protein>
<evidence type="ECO:0000256" key="3">
    <source>
        <dbReference type="ARBA" id="ARBA00008343"/>
    </source>
</evidence>
<evidence type="ECO:0000313" key="13">
    <source>
        <dbReference type="EMBL" id="NGP75023.1"/>
    </source>
</evidence>
<evidence type="ECO:0000313" key="14">
    <source>
        <dbReference type="Proteomes" id="UP000473278"/>
    </source>
</evidence>
<evidence type="ECO:0000256" key="2">
    <source>
        <dbReference type="ARBA" id="ARBA00002933"/>
    </source>
</evidence>
<dbReference type="Gene3D" id="1.10.340.30">
    <property type="entry name" value="Hypothetical protein, domain 2"/>
    <property type="match status" value="1"/>
</dbReference>
<comment type="caution">
    <text evidence="13">The sequence shown here is derived from an EMBL/GenBank/DDBJ whole genome shotgun (WGS) entry which is preliminary data.</text>
</comment>
<evidence type="ECO:0000256" key="9">
    <source>
        <dbReference type="ARBA" id="ARBA00023204"/>
    </source>
</evidence>